<evidence type="ECO:0000313" key="9">
    <source>
        <dbReference type="Proteomes" id="UP000295565"/>
    </source>
</evidence>
<comment type="similarity">
    <text evidence="1 6">Belongs to the oligoribonuclease family.</text>
</comment>
<dbReference type="InterPro" id="IPR022894">
    <property type="entry name" value="Oligoribonuclease"/>
</dbReference>
<keyword evidence="9" id="KW-1185">Reference proteome</keyword>
<dbReference type="GO" id="GO:0006259">
    <property type="term" value="P:DNA metabolic process"/>
    <property type="evidence" value="ECO:0007669"/>
    <property type="project" value="UniProtKB-ARBA"/>
</dbReference>
<keyword evidence="4 6" id="KW-0269">Exonuclease</keyword>
<dbReference type="PANTHER" id="PTHR11046:SF0">
    <property type="entry name" value="OLIGORIBONUCLEASE, MITOCHONDRIAL"/>
    <property type="match status" value="1"/>
</dbReference>
<dbReference type="SUPFAM" id="SSF53098">
    <property type="entry name" value="Ribonuclease H-like"/>
    <property type="match status" value="1"/>
</dbReference>
<dbReference type="Gene3D" id="3.30.420.10">
    <property type="entry name" value="Ribonuclease H-like superfamily/Ribonuclease H"/>
    <property type="match status" value="1"/>
</dbReference>
<keyword evidence="2 6" id="KW-0540">Nuclease</keyword>
<dbReference type="InterPro" id="IPR013520">
    <property type="entry name" value="Ribonucl_H"/>
</dbReference>
<evidence type="ECO:0000256" key="3">
    <source>
        <dbReference type="ARBA" id="ARBA00022801"/>
    </source>
</evidence>
<dbReference type="GO" id="GO:0000175">
    <property type="term" value="F:3'-5'-RNA exonuclease activity"/>
    <property type="evidence" value="ECO:0007669"/>
    <property type="project" value="InterPro"/>
</dbReference>
<evidence type="ECO:0000256" key="1">
    <source>
        <dbReference type="ARBA" id="ARBA00009921"/>
    </source>
</evidence>
<feature type="active site" evidence="6">
    <location>
        <position position="129"/>
    </location>
</feature>
<dbReference type="CDD" id="cd06135">
    <property type="entry name" value="Orn"/>
    <property type="match status" value="1"/>
</dbReference>
<dbReference type="OrthoDB" id="9801329at2"/>
<feature type="domain" description="Exonuclease" evidence="7">
    <location>
        <begin position="7"/>
        <end position="180"/>
    </location>
</feature>
<dbReference type="NCBIfam" id="NF003765">
    <property type="entry name" value="PRK05359.1"/>
    <property type="match status" value="1"/>
</dbReference>
<dbReference type="InterPro" id="IPR012337">
    <property type="entry name" value="RNaseH-like_sf"/>
</dbReference>
<dbReference type="Pfam" id="PF00929">
    <property type="entry name" value="RNase_T"/>
    <property type="match status" value="1"/>
</dbReference>
<dbReference type="GO" id="GO:0005737">
    <property type="term" value="C:cytoplasm"/>
    <property type="evidence" value="ECO:0007669"/>
    <property type="project" value="UniProtKB-SubCell"/>
</dbReference>
<accession>A0A4R1K203</accession>
<dbReference type="Proteomes" id="UP000295565">
    <property type="component" value="Unassembled WGS sequence"/>
</dbReference>
<evidence type="ECO:0000256" key="2">
    <source>
        <dbReference type="ARBA" id="ARBA00022722"/>
    </source>
</evidence>
<keyword evidence="6" id="KW-0963">Cytoplasm</keyword>
<organism evidence="8 9">
    <name type="scientific">Celerinatantimonas diazotrophica</name>
    <dbReference type="NCBI Taxonomy" id="412034"/>
    <lineage>
        <taxon>Bacteria</taxon>
        <taxon>Pseudomonadati</taxon>
        <taxon>Pseudomonadota</taxon>
        <taxon>Gammaproteobacteria</taxon>
        <taxon>Celerinatantimonadaceae</taxon>
        <taxon>Celerinatantimonas</taxon>
    </lineage>
</organism>
<dbReference type="AlphaFoldDB" id="A0A4R1K203"/>
<protein>
    <recommendedName>
        <fullName evidence="5 6">Oligoribonuclease</fullName>
        <ecNumber evidence="6">3.1.-.-</ecNumber>
    </recommendedName>
</protein>
<comment type="caution">
    <text evidence="8">The sequence shown here is derived from an EMBL/GenBank/DDBJ whole genome shotgun (WGS) entry which is preliminary data.</text>
</comment>
<proteinExistence type="inferred from homology"/>
<keyword evidence="3 6" id="KW-0378">Hydrolase</keyword>
<dbReference type="FunFam" id="3.30.420.10:FF:000003">
    <property type="entry name" value="Oligoribonuclease"/>
    <property type="match status" value="1"/>
</dbReference>
<evidence type="ECO:0000256" key="6">
    <source>
        <dbReference type="HAMAP-Rule" id="MF_00045"/>
    </source>
</evidence>
<evidence type="ECO:0000313" key="8">
    <source>
        <dbReference type="EMBL" id="TCK57940.1"/>
    </source>
</evidence>
<sequence length="184" mass="21140">MTVSATNLIWVDMEMTGLNPLQHKVIEIASIVTDSQLNILAEGPVIAIHQDESELDAMDQWCTTHHTRSGLVERVRASDIDEQQASDQCLEFFRQWLPEGVSPMCGNSIGQDRRFMAVHLPELEQFFHYRNIDVSTIKELARRWRPELLEGVKKTGTHLALADIRESITELQHYQHTFFNLDAK</sequence>
<dbReference type="RefSeq" id="WP_131912469.1">
    <property type="nucleotide sequence ID" value="NZ_OU594967.1"/>
</dbReference>
<gene>
    <name evidence="6" type="primary">orn</name>
    <name evidence="8" type="ORF">EV690_1642</name>
</gene>
<dbReference type="InterPro" id="IPR036397">
    <property type="entry name" value="RNaseH_sf"/>
</dbReference>
<reference evidence="8 9" key="1">
    <citation type="submission" date="2019-03" db="EMBL/GenBank/DDBJ databases">
        <title>Genomic Encyclopedia of Type Strains, Phase IV (KMG-IV): sequencing the most valuable type-strain genomes for metagenomic binning, comparative biology and taxonomic classification.</title>
        <authorList>
            <person name="Goeker M."/>
        </authorList>
    </citation>
    <scope>NUCLEOTIDE SEQUENCE [LARGE SCALE GENOMIC DNA]</scope>
    <source>
        <strain evidence="8 9">DSM 18577</strain>
    </source>
</reference>
<evidence type="ECO:0000256" key="4">
    <source>
        <dbReference type="ARBA" id="ARBA00022839"/>
    </source>
</evidence>
<name>A0A4R1K203_9GAMM</name>
<dbReference type="EC" id="3.1.-.-" evidence="6"/>
<evidence type="ECO:0000256" key="5">
    <source>
        <dbReference type="ARBA" id="ARBA00070964"/>
    </source>
</evidence>
<dbReference type="HAMAP" id="MF_00045">
    <property type="entry name" value="Oligoribonuclease"/>
    <property type="match status" value="1"/>
</dbReference>
<comment type="function">
    <text evidence="6">3'-to-5' exoribonuclease specific for small oligoribonucleotides.</text>
</comment>
<dbReference type="SMART" id="SM00479">
    <property type="entry name" value="EXOIII"/>
    <property type="match status" value="1"/>
</dbReference>
<comment type="subcellular location">
    <subcellularLocation>
        <location evidence="6">Cytoplasm</location>
    </subcellularLocation>
</comment>
<dbReference type="GO" id="GO:0003676">
    <property type="term" value="F:nucleic acid binding"/>
    <property type="evidence" value="ECO:0007669"/>
    <property type="project" value="InterPro"/>
</dbReference>
<evidence type="ECO:0000259" key="7">
    <source>
        <dbReference type="SMART" id="SM00479"/>
    </source>
</evidence>
<dbReference type="PANTHER" id="PTHR11046">
    <property type="entry name" value="OLIGORIBONUCLEASE, MITOCHONDRIAL"/>
    <property type="match status" value="1"/>
</dbReference>
<dbReference type="EMBL" id="SMGD01000012">
    <property type="protein sequence ID" value="TCK57940.1"/>
    <property type="molecule type" value="Genomic_DNA"/>
</dbReference>